<dbReference type="EMBL" id="MU970038">
    <property type="protein sequence ID" value="KAK9325735.1"/>
    <property type="molecule type" value="Genomic_DNA"/>
</dbReference>
<sequence length="1474" mass="165131">MESSLQRDSRNSDVNASLRSRQPPTTPGHIMSGTEPKQVAICGTPAPRGILTPISLDINGMTRRAIPDARKRTLTDGDPTVSPYLGRHHDIGNEESITWNISPHPSSENDQIIDSWSSPSRNHDSDPRSTLPADPATELFMRYNAQRKGTGDDSAERCISSSATPSGTPLGRSLSDSRRSVSCDPEWPATVKKRRRRRPEVAKILAGVDISTPSVERSQNSDNTTANHPSLPRKLIQNSPISESLKPDAQSRDHNASKYQLFSDGDVDDFGFNSDDIDFDMVDKVETAQMFGPRLVVQTVSRLFETVPTSAHNDVAVIVSEPMDMAGHQSDTGLEGPSNEIPDSASPKKVDATNENGNDEFSDLEEFDSAELEQLMGRLENPAKIIAPKVKHLKESQTIRTEVLRDTQSIQRARFPRVEFKNYRRLLVEDVAHGHYMVKGHARLEKRIQGRDEQLNCLAIVILRDDWINSTVDILDYINVIGDFDTTGQCVIDNKNGILIVHPDSLVSSTIVAEYFYCARKSILAYRIKSPTDVNRSTVYGTIIHELFQECMSKSNFTTEHMGNALEQTLPRHIEKLFFLDEPLPVAREHVREKFDIIQRWAAKFVSLQPQANAILEDGRNSECNTTMAVVEILDTEEHIWSPMYGLKGSIDMTVVVDITGQGRVTVPFEIKTGRNSKAIIHRAQTVLYTLMLADRYDAEVLNGILYYLDLSQTLNVTAMRNEIRGLIMGRNEIARSINNPEVVLPMSKNPGMCKSCFSRKGCFVYHKAVENGDGSTSGLGSTFDEATDHINEDDKTFFKHWDRLITLEENSIAKFRQEIWLMTGLERESYGRCFASLRVDAMRRSNISEKINKYEYTFSRAEQSSLQDHPSFLASQISVGDPIIVSDNFGHIALGAGFLKEVTQDTIVVSLDREFDSNQHAIRSTQSQSVLFRVDKDEFSSGMALIRNNLVQLIEKDGDKKRRKLIVGKEKPKFQPSIQPHCLPTSERLLNSDQLMAVIKVMTACDYALILGMPGTGKTTTVSHIIETLLAQNKTILLTSYTHTAVDNIILKVRDHCTNILRLGPLSKIHPEVKKFAHLQSELPDNFDDLRRFYYGSQIVATTCLGINKYVLTLLHMAGKTETKQGSLIFQKRRFDYCIVDEASQITLPICIGPLRFADKFVLVGDHYQLSPLVRNKEAKSEGLDISLFKLLSEAHPSAVATLEHQYRMCEEVMTLSNVLIYNGRLKCGTPEVAVRKLSVPRLQEGLDEIHSGCGGNCKSERCWIADLLNEQTKVVFVDTDGVPAKETRKGDRIQNEIEAGLVTQFTESLVMCGVPEDSIGIISVYRAQLKLLAYRLQKYPNLEMQTVDKFQGRDKECVIISLVRANEELMVGDLLTDWRRLNVTFTRARSKLVIFGSKKTLMAVDMLAKFFELVESKGWVYRVPADAHLLHGPHTPDGPGRPPGGKPHRAAVKLGAAIGSRPILRDIVNELR</sequence>
<accession>A0ACC3TXE1</accession>
<dbReference type="Proteomes" id="UP001489719">
    <property type="component" value="Unassembled WGS sequence"/>
</dbReference>
<protein>
    <submittedName>
        <fullName evidence="1">DNA replication factor Dna2-domain-containing protein</fullName>
    </submittedName>
</protein>
<evidence type="ECO:0000313" key="2">
    <source>
        <dbReference type="Proteomes" id="UP001489719"/>
    </source>
</evidence>
<reference evidence="2" key="1">
    <citation type="journal article" date="2024" name="Front. Bioeng. Biotechnol.">
        <title>Genome-scale model development and genomic sequencing of the oleaginous clade Lipomyces.</title>
        <authorList>
            <person name="Czajka J.J."/>
            <person name="Han Y."/>
            <person name="Kim J."/>
            <person name="Mondo S.J."/>
            <person name="Hofstad B.A."/>
            <person name="Robles A."/>
            <person name="Haridas S."/>
            <person name="Riley R."/>
            <person name="LaButti K."/>
            <person name="Pangilinan J."/>
            <person name="Andreopoulos W."/>
            <person name="Lipzen A."/>
            <person name="Yan J."/>
            <person name="Wang M."/>
            <person name="Ng V."/>
            <person name="Grigoriev I.V."/>
            <person name="Spatafora J.W."/>
            <person name="Magnuson J.K."/>
            <person name="Baker S.E."/>
            <person name="Pomraning K.R."/>
        </authorList>
    </citation>
    <scope>NUCLEOTIDE SEQUENCE [LARGE SCALE GENOMIC DNA]</scope>
    <source>
        <strain evidence="2">CBS 10300</strain>
    </source>
</reference>
<organism evidence="1 2">
    <name type="scientific">Lipomyces orientalis</name>
    <dbReference type="NCBI Taxonomy" id="1233043"/>
    <lineage>
        <taxon>Eukaryota</taxon>
        <taxon>Fungi</taxon>
        <taxon>Dikarya</taxon>
        <taxon>Ascomycota</taxon>
        <taxon>Saccharomycotina</taxon>
        <taxon>Lipomycetes</taxon>
        <taxon>Lipomycetales</taxon>
        <taxon>Lipomycetaceae</taxon>
        <taxon>Lipomyces</taxon>
    </lineage>
</organism>
<proteinExistence type="predicted"/>
<keyword evidence="2" id="KW-1185">Reference proteome</keyword>
<gene>
    <name evidence="1" type="ORF">V1517DRAFT_145970</name>
</gene>
<evidence type="ECO:0000313" key="1">
    <source>
        <dbReference type="EMBL" id="KAK9325735.1"/>
    </source>
</evidence>
<comment type="caution">
    <text evidence="1">The sequence shown here is derived from an EMBL/GenBank/DDBJ whole genome shotgun (WGS) entry which is preliminary data.</text>
</comment>
<name>A0ACC3TXE1_9ASCO</name>